<accession>A0A8X6IV58</accession>
<comment type="caution">
    <text evidence="1">The sequence shown here is derived from an EMBL/GenBank/DDBJ whole genome shotgun (WGS) entry which is preliminary data.</text>
</comment>
<reference evidence="1" key="1">
    <citation type="submission" date="2020-07" db="EMBL/GenBank/DDBJ databases">
        <title>Multicomponent nature underlies the extraordinary mechanical properties of spider dragline silk.</title>
        <authorList>
            <person name="Kono N."/>
            <person name="Nakamura H."/>
            <person name="Mori M."/>
            <person name="Yoshida Y."/>
            <person name="Ohtoshi R."/>
            <person name="Malay A.D."/>
            <person name="Moran D.A.P."/>
            <person name="Tomita M."/>
            <person name="Numata K."/>
            <person name="Arakawa K."/>
        </authorList>
    </citation>
    <scope>NUCLEOTIDE SEQUENCE</scope>
</reference>
<evidence type="ECO:0000313" key="1">
    <source>
        <dbReference type="EMBL" id="GFR11730.1"/>
    </source>
</evidence>
<sequence length="257" mass="27868">MGQARVYFDPPESRLTLKKGETQLFSGGRKRDLHMFDGRVFNSGDVAETRRDGKVYDRGSLISVSPLRGLTFFSLSREGYYLGSGKGPLRGRVCGGRVACVAGDGFEVRSAENVLEVEGLGSGWLGSGDSFISRNPPWLRPWTVPGSTLWGFPRRLALKNPPVVPLGTLEKCGNSGSGGAPMELEGIRVAKNMMTTKENIVLPPPMETNNICFAPSNTLSWADRVENSTPSLSPGTSSCPDGARFRQLLPLWSNNCI</sequence>
<protein>
    <submittedName>
        <fullName evidence="1">Uncharacterized protein</fullName>
    </submittedName>
</protein>
<dbReference type="EMBL" id="BMAO01026697">
    <property type="protein sequence ID" value="GFR11730.1"/>
    <property type="molecule type" value="Genomic_DNA"/>
</dbReference>
<name>A0A8X6IV58_TRICU</name>
<keyword evidence="2" id="KW-1185">Reference proteome</keyword>
<evidence type="ECO:0000313" key="2">
    <source>
        <dbReference type="Proteomes" id="UP000887116"/>
    </source>
</evidence>
<proteinExistence type="predicted"/>
<dbReference type="Proteomes" id="UP000887116">
    <property type="component" value="Unassembled WGS sequence"/>
</dbReference>
<gene>
    <name evidence="1" type="ORF">TNCT_43441</name>
</gene>
<dbReference type="AlphaFoldDB" id="A0A8X6IV58"/>
<organism evidence="1 2">
    <name type="scientific">Trichonephila clavata</name>
    <name type="common">Joro spider</name>
    <name type="synonym">Nephila clavata</name>
    <dbReference type="NCBI Taxonomy" id="2740835"/>
    <lineage>
        <taxon>Eukaryota</taxon>
        <taxon>Metazoa</taxon>
        <taxon>Ecdysozoa</taxon>
        <taxon>Arthropoda</taxon>
        <taxon>Chelicerata</taxon>
        <taxon>Arachnida</taxon>
        <taxon>Araneae</taxon>
        <taxon>Araneomorphae</taxon>
        <taxon>Entelegynae</taxon>
        <taxon>Araneoidea</taxon>
        <taxon>Nephilidae</taxon>
        <taxon>Trichonephila</taxon>
    </lineage>
</organism>